<evidence type="ECO:0000313" key="4">
    <source>
        <dbReference type="Proteomes" id="UP000312594"/>
    </source>
</evidence>
<dbReference type="Gene3D" id="1.10.260.40">
    <property type="entry name" value="lambda repressor-like DNA-binding domains"/>
    <property type="match status" value="1"/>
</dbReference>
<protein>
    <submittedName>
        <fullName evidence="3">Helix-turn-helix transcriptional regulator</fullName>
    </submittedName>
</protein>
<evidence type="ECO:0000259" key="2">
    <source>
        <dbReference type="PROSITE" id="PS50943"/>
    </source>
</evidence>
<reference evidence="3 4" key="1">
    <citation type="journal article" date="2005" name="Appl. Environ. Microbiol.">
        <title>Intestinal bacterial communities that produce active estrogen-like compounds enterodiol and enterolactone in humans.</title>
        <authorList>
            <person name="Clavel T."/>
            <person name="Henderson G."/>
            <person name="Alpert C.A."/>
            <person name="Philippe C."/>
            <person name="Rigottier-Gois L."/>
            <person name="Dore J."/>
            <person name="Blaut M."/>
        </authorList>
    </citation>
    <scope>NUCLEOTIDE SEQUENCE [LARGE SCALE GENOMIC DNA]</scope>
    <source>
        <strain evidence="3 4">SECO-MT75m2</strain>
    </source>
</reference>
<name>A0A5C5BS49_EGGLN</name>
<sequence length="58" mass="6632">MLKEKRKQAKLSQPKLSKESDVPLRTIQNWEKRGIEHATVGSLKRVCDVLGCKIDDLL</sequence>
<dbReference type="PROSITE" id="PS50943">
    <property type="entry name" value="HTH_CROC1"/>
    <property type="match status" value="1"/>
</dbReference>
<gene>
    <name evidence="3" type="ORF">FIC87_12470</name>
</gene>
<feature type="region of interest" description="Disordered" evidence="1">
    <location>
        <begin position="1"/>
        <end position="20"/>
    </location>
</feature>
<evidence type="ECO:0000256" key="1">
    <source>
        <dbReference type="SAM" id="MobiDB-lite"/>
    </source>
</evidence>
<evidence type="ECO:0000313" key="3">
    <source>
        <dbReference type="EMBL" id="TNU89007.1"/>
    </source>
</evidence>
<dbReference type="Pfam" id="PF01381">
    <property type="entry name" value="HTH_3"/>
    <property type="match status" value="1"/>
</dbReference>
<dbReference type="CDD" id="cd00093">
    <property type="entry name" value="HTH_XRE"/>
    <property type="match status" value="1"/>
</dbReference>
<dbReference type="EMBL" id="VEVP01000036">
    <property type="protein sequence ID" value="TNU89007.1"/>
    <property type="molecule type" value="Genomic_DNA"/>
</dbReference>
<dbReference type="SUPFAM" id="SSF47413">
    <property type="entry name" value="lambda repressor-like DNA-binding domains"/>
    <property type="match status" value="1"/>
</dbReference>
<dbReference type="Proteomes" id="UP000312594">
    <property type="component" value="Unassembled WGS sequence"/>
</dbReference>
<dbReference type="GO" id="GO:0003677">
    <property type="term" value="F:DNA binding"/>
    <property type="evidence" value="ECO:0007669"/>
    <property type="project" value="InterPro"/>
</dbReference>
<feature type="domain" description="HTH cro/C1-type" evidence="2">
    <location>
        <begin position="2"/>
        <end position="57"/>
    </location>
</feature>
<dbReference type="AlphaFoldDB" id="A0A5C5BS49"/>
<dbReference type="RefSeq" id="WP_139912948.1">
    <property type="nucleotide sequence ID" value="NZ_VEVP01000036.1"/>
</dbReference>
<dbReference type="InterPro" id="IPR010982">
    <property type="entry name" value="Lambda_DNA-bd_dom_sf"/>
</dbReference>
<comment type="caution">
    <text evidence="3">The sequence shown here is derived from an EMBL/GenBank/DDBJ whole genome shotgun (WGS) entry which is preliminary data.</text>
</comment>
<organism evidence="3 4">
    <name type="scientific">Eggerthella lenta</name>
    <name type="common">Eubacterium lentum</name>
    <dbReference type="NCBI Taxonomy" id="84112"/>
    <lineage>
        <taxon>Bacteria</taxon>
        <taxon>Bacillati</taxon>
        <taxon>Actinomycetota</taxon>
        <taxon>Coriobacteriia</taxon>
        <taxon>Eggerthellales</taxon>
        <taxon>Eggerthellaceae</taxon>
        <taxon>Eggerthella</taxon>
    </lineage>
</organism>
<proteinExistence type="predicted"/>
<dbReference type="InterPro" id="IPR001387">
    <property type="entry name" value="Cro/C1-type_HTH"/>
</dbReference>
<dbReference type="SMART" id="SM00530">
    <property type="entry name" value="HTH_XRE"/>
    <property type="match status" value="1"/>
</dbReference>
<accession>A0A5C5BS49</accession>